<dbReference type="PANTHER" id="PTHR10885">
    <property type="entry name" value="ISOPENTENYL-DIPHOSPHATE DELTA-ISOMERASE"/>
    <property type="match status" value="1"/>
</dbReference>
<dbReference type="GO" id="GO:0009240">
    <property type="term" value="P:isopentenyl diphosphate biosynthetic process"/>
    <property type="evidence" value="ECO:0007669"/>
    <property type="project" value="TreeGrafter"/>
</dbReference>
<dbReference type="Gene3D" id="3.90.79.10">
    <property type="entry name" value="Nucleoside Triphosphate Pyrophosphohydrolase"/>
    <property type="match status" value="1"/>
</dbReference>
<accession>A0A7S1FXW3</accession>
<evidence type="ECO:0000256" key="4">
    <source>
        <dbReference type="ARBA" id="ARBA00023229"/>
    </source>
</evidence>
<dbReference type="GO" id="GO:0004452">
    <property type="term" value="F:isopentenyl-diphosphate delta-isomerase activity"/>
    <property type="evidence" value="ECO:0007669"/>
    <property type="project" value="UniProtKB-EC"/>
</dbReference>
<dbReference type="SUPFAM" id="SSF55811">
    <property type="entry name" value="Nudix"/>
    <property type="match status" value="1"/>
</dbReference>
<dbReference type="InterPro" id="IPR000086">
    <property type="entry name" value="NUDIX_hydrolase_dom"/>
</dbReference>
<evidence type="ECO:0000256" key="1">
    <source>
        <dbReference type="ARBA" id="ARBA00004826"/>
    </source>
</evidence>
<proteinExistence type="inferred from homology"/>
<dbReference type="AlphaFoldDB" id="A0A7S1FXW3"/>
<feature type="domain" description="Nudix hydrolase" evidence="6">
    <location>
        <begin position="110"/>
        <end position="271"/>
    </location>
</feature>
<dbReference type="NCBIfam" id="TIGR02150">
    <property type="entry name" value="IPP_isom_1"/>
    <property type="match status" value="1"/>
</dbReference>
<name>A0A7S1FXW3_9STRA</name>
<dbReference type="UniPathway" id="UPA00059">
    <property type="reaction ID" value="UER00104"/>
</dbReference>
<protein>
    <recommendedName>
        <fullName evidence="3">isopentenyl-diphosphate Delta-isomerase</fullName>
        <ecNumber evidence="3">5.3.3.2</ecNumber>
    </recommendedName>
</protein>
<dbReference type="Pfam" id="PF00293">
    <property type="entry name" value="NUDIX"/>
    <property type="match status" value="1"/>
</dbReference>
<sequence length="271" mass="29354">MFSCVLTALARSSSSVKTFRAPPLPLRIAASFCSSGDTEIFRHQTSQATMATAADKASPQKAPIWDGASMTQDDMMLRDTVLVLDHDDNVIGSESKKNAHVFSPAQPRGVLHRAFSVFLFDEESGDLLLQKRAASKITFPNVWTNTCCSHPLHAMDPPEVDAPAAVAEGSVPGAKRAAVRKLEHELGIAAEDVPHSSFVFLTRMHYWAADTVTHGKMSPWGEHEIDFVLFVSVKGAKKRGLFFCAAPARRGGRCMVDRARRSGAGAGYRGG</sequence>
<reference evidence="7" key="1">
    <citation type="submission" date="2021-01" db="EMBL/GenBank/DDBJ databases">
        <authorList>
            <person name="Corre E."/>
            <person name="Pelletier E."/>
            <person name="Niang G."/>
            <person name="Scheremetjew M."/>
            <person name="Finn R."/>
            <person name="Kale V."/>
            <person name="Holt S."/>
            <person name="Cochrane G."/>
            <person name="Meng A."/>
            <person name="Brown T."/>
            <person name="Cohen L."/>
        </authorList>
    </citation>
    <scope>NUCLEOTIDE SEQUENCE</scope>
    <source>
        <strain evidence="7">308</strain>
    </source>
</reference>
<dbReference type="EMBL" id="HBFR01032418">
    <property type="protein sequence ID" value="CAD8896343.1"/>
    <property type="molecule type" value="Transcribed_RNA"/>
</dbReference>
<evidence type="ECO:0000259" key="6">
    <source>
        <dbReference type="PROSITE" id="PS51462"/>
    </source>
</evidence>
<evidence type="ECO:0000256" key="5">
    <source>
        <dbReference type="ARBA" id="ARBA00023235"/>
    </source>
</evidence>
<dbReference type="EC" id="5.3.3.2" evidence="3"/>
<dbReference type="PANTHER" id="PTHR10885:SF0">
    <property type="entry name" value="ISOPENTENYL-DIPHOSPHATE DELTA-ISOMERASE"/>
    <property type="match status" value="1"/>
</dbReference>
<comment type="pathway">
    <text evidence="1">Isoprenoid biosynthesis; dimethylallyl diphosphate biosynthesis; dimethylallyl diphosphate from isopentenyl diphosphate: step 1/1.</text>
</comment>
<dbReference type="CDD" id="cd02885">
    <property type="entry name" value="NUDIX_IPP_Isomerase"/>
    <property type="match status" value="1"/>
</dbReference>
<evidence type="ECO:0000256" key="3">
    <source>
        <dbReference type="ARBA" id="ARBA00012057"/>
    </source>
</evidence>
<evidence type="ECO:0000313" key="7">
    <source>
        <dbReference type="EMBL" id="CAD8896343.1"/>
    </source>
</evidence>
<keyword evidence="4" id="KW-0414">Isoprene biosynthesis</keyword>
<dbReference type="InterPro" id="IPR011876">
    <property type="entry name" value="IsopentenylPP_isomerase_typ1"/>
</dbReference>
<dbReference type="InterPro" id="IPR015797">
    <property type="entry name" value="NUDIX_hydrolase-like_dom_sf"/>
</dbReference>
<evidence type="ECO:0000256" key="2">
    <source>
        <dbReference type="ARBA" id="ARBA00007579"/>
    </source>
</evidence>
<dbReference type="GO" id="GO:0050992">
    <property type="term" value="P:dimethylallyl diphosphate biosynthetic process"/>
    <property type="evidence" value="ECO:0007669"/>
    <property type="project" value="UniProtKB-UniPathway"/>
</dbReference>
<comment type="similarity">
    <text evidence="2">Belongs to the IPP isomerase type 1 family.</text>
</comment>
<dbReference type="GO" id="GO:0005737">
    <property type="term" value="C:cytoplasm"/>
    <property type="evidence" value="ECO:0007669"/>
    <property type="project" value="TreeGrafter"/>
</dbReference>
<keyword evidence="5" id="KW-0413">Isomerase</keyword>
<dbReference type="PROSITE" id="PS51462">
    <property type="entry name" value="NUDIX"/>
    <property type="match status" value="1"/>
</dbReference>
<organism evidence="7">
    <name type="scientific">Corethron hystrix</name>
    <dbReference type="NCBI Taxonomy" id="216773"/>
    <lineage>
        <taxon>Eukaryota</taxon>
        <taxon>Sar</taxon>
        <taxon>Stramenopiles</taxon>
        <taxon>Ochrophyta</taxon>
        <taxon>Bacillariophyta</taxon>
        <taxon>Coscinodiscophyceae</taxon>
        <taxon>Corethrophycidae</taxon>
        <taxon>Corethrales</taxon>
        <taxon>Corethraceae</taxon>
        <taxon>Corethron</taxon>
    </lineage>
</organism>
<gene>
    <name evidence="7" type="ORF">CHYS00102_LOCUS23557</name>
</gene>